<feature type="transmembrane region" description="Helical" evidence="7">
    <location>
        <begin position="226"/>
        <end position="250"/>
    </location>
</feature>
<evidence type="ECO:0000256" key="4">
    <source>
        <dbReference type="ARBA" id="ARBA00022692"/>
    </source>
</evidence>
<dbReference type="GO" id="GO:0005886">
    <property type="term" value="C:plasma membrane"/>
    <property type="evidence" value="ECO:0007669"/>
    <property type="project" value="UniProtKB-SubCell"/>
</dbReference>
<dbReference type="CDD" id="cd06261">
    <property type="entry name" value="TM_PBP2"/>
    <property type="match status" value="1"/>
</dbReference>
<name>A0A1V4HHK0_9BACL</name>
<dbReference type="GO" id="GO:0055085">
    <property type="term" value="P:transmembrane transport"/>
    <property type="evidence" value="ECO:0007669"/>
    <property type="project" value="InterPro"/>
</dbReference>
<keyword evidence="5 7" id="KW-1133">Transmembrane helix</keyword>
<reference evidence="10" key="1">
    <citation type="submission" date="2016-07" db="EMBL/GenBank/DDBJ databases">
        <authorList>
            <person name="Florea S."/>
            <person name="Webb J.S."/>
            <person name="Jaromczyk J."/>
            <person name="Schardl C.L."/>
        </authorList>
    </citation>
    <scope>NUCLEOTIDE SEQUENCE [LARGE SCALE GENOMIC DNA]</scope>
    <source>
        <strain evidence="10">CY1</strain>
    </source>
</reference>
<comment type="caution">
    <text evidence="9">The sequence shown here is derived from an EMBL/GenBank/DDBJ whole genome shotgun (WGS) entry which is preliminary data.</text>
</comment>
<dbReference type="InterPro" id="IPR050809">
    <property type="entry name" value="UgpAE/MalFG_permease"/>
</dbReference>
<dbReference type="Gene3D" id="1.10.3720.10">
    <property type="entry name" value="MetI-like"/>
    <property type="match status" value="1"/>
</dbReference>
<keyword evidence="3" id="KW-1003">Cell membrane</keyword>
<dbReference type="PROSITE" id="PS50928">
    <property type="entry name" value="ABC_TM1"/>
    <property type="match status" value="1"/>
</dbReference>
<dbReference type="PANTHER" id="PTHR43227:SF11">
    <property type="entry name" value="BLL4140 PROTEIN"/>
    <property type="match status" value="1"/>
</dbReference>
<dbReference type="OrthoDB" id="2572797at2"/>
<dbReference type="Proteomes" id="UP000190626">
    <property type="component" value="Unassembled WGS sequence"/>
</dbReference>
<gene>
    <name evidence="9" type="ORF">BC351_29240</name>
</gene>
<evidence type="ECO:0000256" key="7">
    <source>
        <dbReference type="RuleBase" id="RU363032"/>
    </source>
</evidence>
<proteinExistence type="inferred from homology"/>
<evidence type="ECO:0000256" key="2">
    <source>
        <dbReference type="ARBA" id="ARBA00022448"/>
    </source>
</evidence>
<sequence length="320" mass="35841">MSVSAVNGKTGLNVKHPSKRRGILSTLKKQKFLFLLLLPGFMYFLIFKYGPMYGIILAFKDYNPLEGILESPWVGLKYFRQMFEMKYFWTVTGNTLKISLLKILVGFPAPIIFALLLNELVSNKFRRIVQTISNLPHFLSWIIVAGLVFQVVSPSYGVYGFVCDLFGWKPQVLLGDSKSFLQILLVSNVWKEIGYSSIIYLAAIAGINTEMYESSVIDGAGRFKQCLYITIPSILPTICMLFVLGLGGILDGGFDQIFNLYNAMVMPTADIIDTFVYRIGLVEMQYSFSTAVGIAKSVIALVLVLVANWIVGKLSNYTVF</sequence>
<dbReference type="PANTHER" id="PTHR43227">
    <property type="entry name" value="BLL4140 PROTEIN"/>
    <property type="match status" value="1"/>
</dbReference>
<feature type="transmembrane region" description="Helical" evidence="7">
    <location>
        <begin position="138"/>
        <end position="159"/>
    </location>
</feature>
<evidence type="ECO:0000313" key="9">
    <source>
        <dbReference type="EMBL" id="OPH55982.1"/>
    </source>
</evidence>
<keyword evidence="6 7" id="KW-0472">Membrane</keyword>
<dbReference type="STRING" id="1469647.BC351_29240"/>
<evidence type="ECO:0000256" key="5">
    <source>
        <dbReference type="ARBA" id="ARBA00022989"/>
    </source>
</evidence>
<evidence type="ECO:0000256" key="3">
    <source>
        <dbReference type="ARBA" id="ARBA00022475"/>
    </source>
</evidence>
<dbReference type="SUPFAM" id="SSF161098">
    <property type="entry name" value="MetI-like"/>
    <property type="match status" value="1"/>
</dbReference>
<keyword evidence="2 7" id="KW-0813">Transport</keyword>
<feature type="transmembrane region" description="Helical" evidence="7">
    <location>
        <begin position="32"/>
        <end position="59"/>
    </location>
</feature>
<dbReference type="EMBL" id="MBTG01000018">
    <property type="protein sequence ID" value="OPH55982.1"/>
    <property type="molecule type" value="Genomic_DNA"/>
</dbReference>
<evidence type="ECO:0000259" key="8">
    <source>
        <dbReference type="PROSITE" id="PS50928"/>
    </source>
</evidence>
<dbReference type="Pfam" id="PF00528">
    <property type="entry name" value="BPD_transp_1"/>
    <property type="match status" value="1"/>
</dbReference>
<dbReference type="InterPro" id="IPR035906">
    <property type="entry name" value="MetI-like_sf"/>
</dbReference>
<evidence type="ECO:0000256" key="1">
    <source>
        <dbReference type="ARBA" id="ARBA00004651"/>
    </source>
</evidence>
<evidence type="ECO:0000256" key="6">
    <source>
        <dbReference type="ARBA" id="ARBA00023136"/>
    </source>
</evidence>
<keyword evidence="4 7" id="KW-0812">Transmembrane</keyword>
<comment type="subcellular location">
    <subcellularLocation>
        <location evidence="1 7">Cell membrane</location>
        <topology evidence="1 7">Multi-pass membrane protein</topology>
    </subcellularLocation>
</comment>
<accession>A0A1V4HHK0</accession>
<comment type="similarity">
    <text evidence="7">Belongs to the binding-protein-dependent transport system permease family.</text>
</comment>
<evidence type="ECO:0000313" key="10">
    <source>
        <dbReference type="Proteomes" id="UP000190626"/>
    </source>
</evidence>
<dbReference type="InterPro" id="IPR000515">
    <property type="entry name" value="MetI-like"/>
</dbReference>
<feature type="domain" description="ABC transmembrane type-1" evidence="8">
    <location>
        <begin position="92"/>
        <end position="307"/>
    </location>
</feature>
<organism evidence="9 10">
    <name type="scientific">Paenibacillus ferrarius</name>
    <dbReference type="NCBI Taxonomy" id="1469647"/>
    <lineage>
        <taxon>Bacteria</taxon>
        <taxon>Bacillati</taxon>
        <taxon>Bacillota</taxon>
        <taxon>Bacilli</taxon>
        <taxon>Bacillales</taxon>
        <taxon>Paenibacillaceae</taxon>
        <taxon>Paenibacillus</taxon>
    </lineage>
</organism>
<feature type="transmembrane region" description="Helical" evidence="7">
    <location>
        <begin position="288"/>
        <end position="311"/>
    </location>
</feature>
<protein>
    <recommendedName>
        <fullName evidence="8">ABC transmembrane type-1 domain-containing protein</fullName>
    </recommendedName>
</protein>
<keyword evidence="10" id="KW-1185">Reference proteome</keyword>
<feature type="transmembrane region" description="Helical" evidence="7">
    <location>
        <begin position="179"/>
        <end position="205"/>
    </location>
</feature>
<dbReference type="RefSeq" id="WP_158082158.1">
    <property type="nucleotide sequence ID" value="NZ_MBTG01000018.1"/>
</dbReference>
<dbReference type="AlphaFoldDB" id="A0A1V4HHK0"/>
<feature type="transmembrane region" description="Helical" evidence="7">
    <location>
        <begin position="98"/>
        <end position="117"/>
    </location>
</feature>